<sequence>MRHKGYLLNKSKVGQILIVGGKLPLTNLTQESSTTDTPISRSFSTCSISLGARRLQPLLQRLLQRVLLRMPLLTFLLGKPFAYSHPSIESIADRFLNGNIPVIDNTPALIEAHRTITSGTDFNRW</sequence>
<keyword evidence="2" id="KW-1185">Reference proteome</keyword>
<dbReference type="EMBL" id="JABFAA010000009">
    <property type="protein sequence ID" value="MBA0692223.1"/>
    <property type="molecule type" value="Genomic_DNA"/>
</dbReference>
<name>A0A7J8XY55_GOSAI</name>
<gene>
    <name evidence="1" type="ORF">Goari_009800</name>
</gene>
<organism evidence="1 2">
    <name type="scientific">Gossypium aridum</name>
    <name type="common">American cotton</name>
    <name type="synonym">Erioxylum aridum</name>
    <dbReference type="NCBI Taxonomy" id="34290"/>
    <lineage>
        <taxon>Eukaryota</taxon>
        <taxon>Viridiplantae</taxon>
        <taxon>Streptophyta</taxon>
        <taxon>Embryophyta</taxon>
        <taxon>Tracheophyta</taxon>
        <taxon>Spermatophyta</taxon>
        <taxon>Magnoliopsida</taxon>
        <taxon>eudicotyledons</taxon>
        <taxon>Gunneridae</taxon>
        <taxon>Pentapetalae</taxon>
        <taxon>rosids</taxon>
        <taxon>malvids</taxon>
        <taxon>Malvales</taxon>
        <taxon>Malvaceae</taxon>
        <taxon>Malvoideae</taxon>
        <taxon>Gossypium</taxon>
    </lineage>
</organism>
<accession>A0A7J8XY55</accession>
<comment type="caution">
    <text evidence="1">The sequence shown here is derived from an EMBL/GenBank/DDBJ whole genome shotgun (WGS) entry which is preliminary data.</text>
</comment>
<proteinExistence type="predicted"/>
<dbReference type="AlphaFoldDB" id="A0A7J8XY55"/>
<evidence type="ECO:0000313" key="2">
    <source>
        <dbReference type="Proteomes" id="UP000593577"/>
    </source>
</evidence>
<protein>
    <submittedName>
        <fullName evidence="1">Uncharacterized protein</fullName>
    </submittedName>
</protein>
<evidence type="ECO:0000313" key="1">
    <source>
        <dbReference type="EMBL" id="MBA0692223.1"/>
    </source>
</evidence>
<dbReference type="Proteomes" id="UP000593577">
    <property type="component" value="Unassembled WGS sequence"/>
</dbReference>
<reference evidence="1 2" key="1">
    <citation type="journal article" date="2019" name="Genome Biol. Evol.">
        <title>Insights into the evolution of the New World diploid cottons (Gossypium, subgenus Houzingenia) based on genome sequencing.</title>
        <authorList>
            <person name="Grover C.E."/>
            <person name="Arick M.A. 2nd"/>
            <person name="Thrash A."/>
            <person name="Conover J.L."/>
            <person name="Sanders W.S."/>
            <person name="Peterson D.G."/>
            <person name="Frelichowski J.E."/>
            <person name="Scheffler J.A."/>
            <person name="Scheffler B.E."/>
            <person name="Wendel J.F."/>
        </authorList>
    </citation>
    <scope>NUCLEOTIDE SEQUENCE [LARGE SCALE GENOMIC DNA]</scope>
    <source>
        <strain evidence="1">185</strain>
        <tissue evidence="1">Leaf</tissue>
    </source>
</reference>